<dbReference type="GO" id="GO:0032259">
    <property type="term" value="P:methylation"/>
    <property type="evidence" value="ECO:0007669"/>
    <property type="project" value="UniProtKB-KW"/>
</dbReference>
<evidence type="ECO:0000313" key="3">
    <source>
        <dbReference type="Proteomes" id="UP000199657"/>
    </source>
</evidence>
<dbReference type="InterPro" id="IPR013216">
    <property type="entry name" value="Methyltransf_11"/>
</dbReference>
<dbReference type="PANTHER" id="PTHR43591:SF24">
    <property type="entry name" value="2-METHOXY-6-POLYPRENYL-1,4-BENZOQUINOL METHYLASE, MITOCHONDRIAL"/>
    <property type="match status" value="1"/>
</dbReference>
<dbReference type="InterPro" id="IPR029063">
    <property type="entry name" value="SAM-dependent_MTases_sf"/>
</dbReference>
<name>A0A1H8Q0Z7_9GAMM</name>
<dbReference type="OrthoDB" id="9795634at2"/>
<accession>A0A1H8Q0Z7</accession>
<evidence type="ECO:0000259" key="1">
    <source>
        <dbReference type="Pfam" id="PF08241"/>
    </source>
</evidence>
<feature type="domain" description="Methyltransferase type 11" evidence="1">
    <location>
        <begin position="48"/>
        <end position="142"/>
    </location>
</feature>
<dbReference type="Pfam" id="PF08241">
    <property type="entry name" value="Methyltransf_11"/>
    <property type="match status" value="1"/>
</dbReference>
<proteinExistence type="predicted"/>
<keyword evidence="2" id="KW-0489">Methyltransferase</keyword>
<organism evidence="2 3">
    <name type="scientific">Aquisalimonas asiatica</name>
    <dbReference type="NCBI Taxonomy" id="406100"/>
    <lineage>
        <taxon>Bacteria</taxon>
        <taxon>Pseudomonadati</taxon>
        <taxon>Pseudomonadota</taxon>
        <taxon>Gammaproteobacteria</taxon>
        <taxon>Chromatiales</taxon>
        <taxon>Ectothiorhodospiraceae</taxon>
        <taxon>Aquisalimonas</taxon>
    </lineage>
</organism>
<sequence>MAVKPHHEGPARVWGLAGRDYDNISFGVGDALGHAVQRLNPGPGQDILDVATGTGWTARNVARLGARVTAVDIASGLLDAARELSGHAEPVITFRQADAEELPFADASFDGVISTFGVMFAADQRRAARELGRVCRPGGRLSLVVWEPGGSVQDFFGVIGEYDDAPPPDPSPLAWGDPAHVRDLLGDDFDLWFEPGVNHHYFDSVDDAWQWYARGFGPIKQVISQLSPDRQSAFKDAMDRYHAKFETDAGLHIRREYLVIIGRRT</sequence>
<keyword evidence="3" id="KW-1185">Reference proteome</keyword>
<dbReference type="AlphaFoldDB" id="A0A1H8Q0Z7"/>
<dbReference type="GO" id="GO:0008757">
    <property type="term" value="F:S-adenosylmethionine-dependent methyltransferase activity"/>
    <property type="evidence" value="ECO:0007669"/>
    <property type="project" value="InterPro"/>
</dbReference>
<gene>
    <name evidence="2" type="ORF">SAMN04488052_101267</name>
</gene>
<dbReference type="Gene3D" id="3.40.50.150">
    <property type="entry name" value="Vaccinia Virus protein VP39"/>
    <property type="match status" value="1"/>
</dbReference>
<keyword evidence="2" id="KW-0808">Transferase</keyword>
<dbReference type="RefSeq" id="WP_091639260.1">
    <property type="nucleotide sequence ID" value="NZ_FOEG01000001.1"/>
</dbReference>
<protein>
    <submittedName>
        <fullName evidence="2">Methyltransferase domain-containing protein</fullName>
    </submittedName>
</protein>
<dbReference type="CDD" id="cd02440">
    <property type="entry name" value="AdoMet_MTases"/>
    <property type="match status" value="1"/>
</dbReference>
<dbReference type="EMBL" id="FOEG01000001">
    <property type="protein sequence ID" value="SEO47604.1"/>
    <property type="molecule type" value="Genomic_DNA"/>
</dbReference>
<dbReference type="PANTHER" id="PTHR43591">
    <property type="entry name" value="METHYLTRANSFERASE"/>
    <property type="match status" value="1"/>
</dbReference>
<evidence type="ECO:0000313" key="2">
    <source>
        <dbReference type="EMBL" id="SEO47604.1"/>
    </source>
</evidence>
<dbReference type="SUPFAM" id="SSF53335">
    <property type="entry name" value="S-adenosyl-L-methionine-dependent methyltransferases"/>
    <property type="match status" value="1"/>
</dbReference>
<dbReference type="STRING" id="406100.SAMN04488052_101267"/>
<dbReference type="Proteomes" id="UP000199657">
    <property type="component" value="Unassembled WGS sequence"/>
</dbReference>
<reference evidence="2 3" key="1">
    <citation type="submission" date="2016-10" db="EMBL/GenBank/DDBJ databases">
        <authorList>
            <person name="de Groot N.N."/>
        </authorList>
    </citation>
    <scope>NUCLEOTIDE SEQUENCE [LARGE SCALE GENOMIC DNA]</scope>
    <source>
        <strain evidence="2 3">CGMCC 1.6291</strain>
    </source>
</reference>